<keyword evidence="1" id="KW-1133">Transmembrane helix</keyword>
<name>A0ABT0A7L7_9SPHN</name>
<keyword evidence="1" id="KW-0472">Membrane</keyword>
<protein>
    <submittedName>
        <fullName evidence="2">Uncharacterized protein</fullName>
    </submittedName>
</protein>
<keyword evidence="3" id="KW-1185">Reference proteome</keyword>
<keyword evidence="1" id="KW-0812">Transmembrane</keyword>
<dbReference type="Proteomes" id="UP001162802">
    <property type="component" value="Unassembled WGS sequence"/>
</dbReference>
<feature type="transmembrane region" description="Helical" evidence="1">
    <location>
        <begin position="41"/>
        <end position="62"/>
    </location>
</feature>
<evidence type="ECO:0000256" key="1">
    <source>
        <dbReference type="SAM" id="Phobius"/>
    </source>
</evidence>
<evidence type="ECO:0000313" key="3">
    <source>
        <dbReference type="Proteomes" id="UP001162802"/>
    </source>
</evidence>
<comment type="caution">
    <text evidence="2">The sequence shown here is derived from an EMBL/GenBank/DDBJ whole genome shotgun (WGS) entry which is preliminary data.</text>
</comment>
<dbReference type="EMBL" id="JALHAT010000001">
    <property type="protein sequence ID" value="MCJ1959196.1"/>
    <property type="molecule type" value="Genomic_DNA"/>
</dbReference>
<gene>
    <name evidence="2" type="ORF">MTR65_00695</name>
</gene>
<sequence length="107" mass="11600">MAFGACLAFGLILAWLYGRPCPAASTASSGQGLLLCSTEQIAAICNVSSATGLAFFGMALLCGSARRAETRRENVIRLRQVRASERHRGLLRIHTTKRWSDKTSDDN</sequence>
<proteinExistence type="predicted"/>
<dbReference type="RefSeq" id="WP_243796324.1">
    <property type="nucleotide sequence ID" value="NZ_JALHAT010000001.1"/>
</dbReference>
<organism evidence="2 3">
    <name type="scientific">Novosphingobium mangrovi</name>
    <name type="common">ex Hu et al. 2023</name>
    <dbReference type="NCBI Taxonomy" id="2930094"/>
    <lineage>
        <taxon>Bacteria</taxon>
        <taxon>Pseudomonadati</taxon>
        <taxon>Pseudomonadota</taxon>
        <taxon>Alphaproteobacteria</taxon>
        <taxon>Sphingomonadales</taxon>
        <taxon>Sphingomonadaceae</taxon>
        <taxon>Novosphingobium</taxon>
    </lineage>
</organism>
<evidence type="ECO:0000313" key="2">
    <source>
        <dbReference type="EMBL" id="MCJ1959196.1"/>
    </source>
</evidence>
<accession>A0ABT0A7L7</accession>
<reference evidence="2" key="1">
    <citation type="submission" date="2022-03" db="EMBL/GenBank/DDBJ databases">
        <title>Identification of a novel bacterium isolated from mangrove sediments.</title>
        <authorList>
            <person name="Pan X."/>
        </authorList>
    </citation>
    <scope>NUCLEOTIDE SEQUENCE</scope>
    <source>
        <strain evidence="2">B2637</strain>
    </source>
</reference>